<dbReference type="AlphaFoldDB" id="A0A167QJN0"/>
<dbReference type="SUPFAM" id="SSF142338">
    <property type="entry name" value="CofD-like"/>
    <property type="match status" value="1"/>
</dbReference>
<protein>
    <submittedName>
        <fullName evidence="2">Uncharacterized protein</fullName>
    </submittedName>
</protein>
<dbReference type="PANTHER" id="PTHR31240">
    <property type="entry name" value="MATERNAL EFFECT EMBRYO ARREST 18"/>
    <property type="match status" value="1"/>
</dbReference>
<dbReference type="Pfam" id="PF01933">
    <property type="entry name" value="CofD"/>
    <property type="match status" value="1"/>
</dbReference>
<evidence type="ECO:0000256" key="1">
    <source>
        <dbReference type="SAM" id="Phobius"/>
    </source>
</evidence>
<keyword evidence="1" id="KW-0472">Membrane</keyword>
<dbReference type="EMBL" id="KV440972">
    <property type="protein sequence ID" value="OAD79800.1"/>
    <property type="molecule type" value="Genomic_DNA"/>
</dbReference>
<feature type="transmembrane region" description="Helical" evidence="1">
    <location>
        <begin position="587"/>
        <end position="609"/>
    </location>
</feature>
<reference evidence="3" key="1">
    <citation type="submission" date="2015-06" db="EMBL/GenBank/DDBJ databases">
        <title>Expansion of signal transduction pathways in fungi by whole-genome duplication.</title>
        <authorList>
            <consortium name="DOE Joint Genome Institute"/>
            <person name="Corrochano L.M."/>
            <person name="Kuo A."/>
            <person name="Marcet-Houben M."/>
            <person name="Polaino S."/>
            <person name="Salamov A."/>
            <person name="Villalobos J.M."/>
            <person name="Alvarez M.I."/>
            <person name="Avalos J."/>
            <person name="Benito E.P."/>
            <person name="Benoit I."/>
            <person name="Burger G."/>
            <person name="Camino L.P."/>
            <person name="Canovas D."/>
            <person name="Cerda-Olmedo E."/>
            <person name="Cheng J.-F."/>
            <person name="Dominguez A."/>
            <person name="Elias M."/>
            <person name="Eslava A.P."/>
            <person name="Glaser F."/>
            <person name="Grimwood J."/>
            <person name="Gutierrez G."/>
            <person name="Heitman J."/>
            <person name="Henrissat B."/>
            <person name="Iturriaga E.A."/>
            <person name="Lang B.F."/>
            <person name="Lavin J.L."/>
            <person name="Lee S."/>
            <person name="Li W."/>
            <person name="Lindquist E."/>
            <person name="Lopez-Garcia S."/>
            <person name="Luque E.M."/>
            <person name="Marcos A.T."/>
            <person name="Martin J."/>
            <person name="McCluskey K."/>
            <person name="Medina H.R."/>
            <person name="Miralles-Duran A."/>
            <person name="Miyazaki A."/>
            <person name="Munoz-Torres E."/>
            <person name="Oguiza J.A."/>
            <person name="Ohm R."/>
            <person name="Olmedo M."/>
            <person name="Orejas M."/>
            <person name="Ortiz-Castellanos L."/>
            <person name="Pisabarro A.G."/>
            <person name="Rodriguez-Romero J."/>
            <person name="Ruiz-Herrera J."/>
            <person name="Ruiz-Vazquez R."/>
            <person name="Sanz C."/>
            <person name="Schackwitz W."/>
            <person name="Schmutz J."/>
            <person name="Shahriari M."/>
            <person name="Shelest E."/>
            <person name="Silva-Franco F."/>
            <person name="Soanes D."/>
            <person name="Syed K."/>
            <person name="Tagua V.G."/>
            <person name="Talbot N.J."/>
            <person name="Thon M."/>
            <person name="De vries R.P."/>
            <person name="Wiebenga A."/>
            <person name="Yadav J.S."/>
            <person name="Braun E.L."/>
            <person name="Baker S."/>
            <person name="Garre V."/>
            <person name="Horwitz B."/>
            <person name="Torres-Martinez S."/>
            <person name="Idnurm A."/>
            <person name="Herrera-Estrella A."/>
            <person name="Gabaldon T."/>
            <person name="Grigoriev I.V."/>
        </authorList>
    </citation>
    <scope>NUCLEOTIDE SEQUENCE [LARGE SCALE GENOMIC DNA]</scope>
    <source>
        <strain evidence="3">NRRL 1555(-)</strain>
    </source>
</reference>
<proteinExistence type="predicted"/>
<dbReference type="PANTHER" id="PTHR31240:SF0">
    <property type="entry name" value="MATERNAL EFFECT EMBRYO ARREST 18"/>
    <property type="match status" value="1"/>
</dbReference>
<sequence>MNRIQSYGVCMTLSIPEGWRYWCNQVSEHEHEHEHEYYYEYKYYAAHCILTSSTARNSQLYTAPAFQSISSDVCYVLGISDNGGSTSELLRVLGGPSIGDIRSRLIRLINVNQSDSVELRAIKDLLNYRLPSDGQEHAILNEWSLIVEGRHRLWNNISTEKKEAIRGFLVLFNFEILKRAYKHFNYRNGSIGNFFLTGARLFFGSLEAAIFLFSSITAIREPTHVVPVINTNHTAAIAARLENGEVLHGQCDISHPGENGAPNVRLMNPIDAFSRLALPGSPDPYEDDCTQNNGNLVFSKTTEERLPAVIDRVYYINEYGQEIYPIPNPKVIVQLATSTTLVYSIGSLYTSILPCLILRGVGNAIARSPTLRHKVLLLNGHNDRETGDFCAIDFIQKITEALNESQLIDARRQYYDRNQPYNFGTNTSPKEAGGAGSLEFEYLGHQANSGQHEGYPLANSSVPRPQKVTDQNTDLFSVPPFPSDLIPYSPPRTFITHLIYLSNSKICVDVEEIEKLGIKCISIEPEAGLEPGYSSAKLEILLPKCRPIRNQISLSQEQNTASKFFDYNIYSSYAKDYKGLLSLKCDAILFDILLFIGLLTCIMSLTFFYI</sequence>
<dbReference type="STRING" id="763407.A0A167QJN0"/>
<keyword evidence="1" id="KW-0812">Transmembrane</keyword>
<organism evidence="2 3">
    <name type="scientific">Phycomyces blakesleeanus (strain ATCC 8743b / DSM 1359 / FGSC 10004 / NBRC 33097 / NRRL 1555)</name>
    <dbReference type="NCBI Taxonomy" id="763407"/>
    <lineage>
        <taxon>Eukaryota</taxon>
        <taxon>Fungi</taxon>
        <taxon>Fungi incertae sedis</taxon>
        <taxon>Mucoromycota</taxon>
        <taxon>Mucoromycotina</taxon>
        <taxon>Mucoromycetes</taxon>
        <taxon>Mucorales</taxon>
        <taxon>Phycomycetaceae</taxon>
        <taxon>Phycomyces</taxon>
    </lineage>
</organism>
<dbReference type="Proteomes" id="UP000077315">
    <property type="component" value="Unassembled WGS sequence"/>
</dbReference>
<name>A0A167QJN0_PHYB8</name>
<dbReference type="InterPro" id="IPR002882">
    <property type="entry name" value="CofD"/>
</dbReference>
<dbReference type="GO" id="GO:0043743">
    <property type="term" value="F:LPPG:FO 2-phospho-L-lactate transferase activity"/>
    <property type="evidence" value="ECO:0007669"/>
    <property type="project" value="InterPro"/>
</dbReference>
<dbReference type="RefSeq" id="XP_018297840.1">
    <property type="nucleotide sequence ID" value="XM_018439002.1"/>
</dbReference>
<gene>
    <name evidence="2" type="ORF">PHYBLDRAFT_184926</name>
</gene>
<dbReference type="VEuPathDB" id="FungiDB:PHYBLDRAFT_184926"/>
<dbReference type="InterPro" id="IPR038136">
    <property type="entry name" value="CofD-like_dom_sf"/>
</dbReference>
<keyword evidence="1" id="KW-1133">Transmembrane helix</keyword>
<dbReference type="OrthoDB" id="10267139at2759"/>
<dbReference type="Gene3D" id="3.40.50.10680">
    <property type="entry name" value="CofD-like domains"/>
    <property type="match status" value="1"/>
</dbReference>
<evidence type="ECO:0000313" key="2">
    <source>
        <dbReference type="EMBL" id="OAD79800.1"/>
    </source>
</evidence>
<dbReference type="GeneID" id="28999908"/>
<evidence type="ECO:0000313" key="3">
    <source>
        <dbReference type="Proteomes" id="UP000077315"/>
    </source>
</evidence>
<accession>A0A167QJN0</accession>
<dbReference type="InParanoid" id="A0A167QJN0"/>
<keyword evidence="3" id="KW-1185">Reference proteome</keyword>